<reference evidence="1 2" key="1">
    <citation type="submission" date="2018-10" db="EMBL/GenBank/DDBJ databases">
        <authorList>
            <person name="Zhang X."/>
        </authorList>
    </citation>
    <scope>NUCLEOTIDE SEQUENCE [LARGE SCALE GENOMIC DNA]</scope>
    <source>
        <strain evidence="1 2">SK-G1</strain>
    </source>
</reference>
<name>A0A3G2R612_9FIRM</name>
<organism evidence="1 2">
    <name type="scientific">Biomaibacter acetigenes</name>
    <dbReference type="NCBI Taxonomy" id="2316383"/>
    <lineage>
        <taxon>Bacteria</taxon>
        <taxon>Bacillati</taxon>
        <taxon>Bacillota</taxon>
        <taxon>Clostridia</taxon>
        <taxon>Thermosediminibacterales</taxon>
        <taxon>Tepidanaerobacteraceae</taxon>
        <taxon>Biomaibacter</taxon>
    </lineage>
</organism>
<dbReference type="EMBL" id="CP033169">
    <property type="protein sequence ID" value="AYO30900.1"/>
    <property type="molecule type" value="Genomic_DNA"/>
</dbReference>
<evidence type="ECO:0000313" key="1">
    <source>
        <dbReference type="EMBL" id="AYO30900.1"/>
    </source>
</evidence>
<dbReference type="Proteomes" id="UP000280960">
    <property type="component" value="Chromosome"/>
</dbReference>
<sequence>MGKNIDKKTIVKAPNPNEKLKVEAAKELGLFDKVKRIGWDMLTAQETGKIGAVVKKKLRNCKINS</sequence>
<evidence type="ECO:0000313" key="2">
    <source>
        <dbReference type="Proteomes" id="UP000280960"/>
    </source>
</evidence>
<dbReference type="KEGG" id="bacg:D2962_09985"/>
<keyword evidence="2" id="KW-1185">Reference proteome</keyword>
<gene>
    <name evidence="1" type="ORF">D2962_09985</name>
</gene>
<dbReference type="RefSeq" id="WP_120767409.1">
    <property type="nucleotide sequence ID" value="NZ_CP033169.1"/>
</dbReference>
<accession>A0A3G2R612</accession>
<proteinExistence type="predicted"/>
<protein>
    <submittedName>
        <fullName evidence="1">Small, acid-soluble spore protein, alpha/beta type</fullName>
    </submittedName>
</protein>
<dbReference type="AlphaFoldDB" id="A0A3G2R612"/>